<name>A0ACC0LRZ9_RHOML</name>
<dbReference type="Proteomes" id="UP001062846">
    <property type="component" value="Chromosome 11"/>
</dbReference>
<evidence type="ECO:0000313" key="2">
    <source>
        <dbReference type="Proteomes" id="UP001062846"/>
    </source>
</evidence>
<evidence type="ECO:0000313" key="1">
    <source>
        <dbReference type="EMBL" id="KAI8531124.1"/>
    </source>
</evidence>
<gene>
    <name evidence="1" type="ORF">RHMOL_Rhmol11G0113000</name>
</gene>
<sequence>MKVLLSSSWIFHGNSSRKPEVDINVKRNHQQLKEKVRKQLVEAVLQWRMMLVLFGCNNRGLFPEYHRRWRHFSGDKWRFIRVTLVQQQGLVPRVLAVVHMLSPMGWCLGMGGSVLGVWGFCWSWINAWVSDIFSD</sequence>
<proteinExistence type="predicted"/>
<dbReference type="EMBL" id="CM046398">
    <property type="protein sequence ID" value="KAI8531124.1"/>
    <property type="molecule type" value="Genomic_DNA"/>
</dbReference>
<protein>
    <submittedName>
        <fullName evidence="1">Uncharacterized protein</fullName>
    </submittedName>
</protein>
<reference evidence="1" key="1">
    <citation type="submission" date="2022-02" db="EMBL/GenBank/DDBJ databases">
        <title>Plant Genome Project.</title>
        <authorList>
            <person name="Zhang R.-G."/>
        </authorList>
    </citation>
    <scope>NUCLEOTIDE SEQUENCE</scope>
    <source>
        <strain evidence="1">AT1</strain>
    </source>
</reference>
<accession>A0ACC0LRZ9</accession>
<organism evidence="1 2">
    <name type="scientific">Rhododendron molle</name>
    <name type="common">Chinese azalea</name>
    <name type="synonym">Azalea mollis</name>
    <dbReference type="NCBI Taxonomy" id="49168"/>
    <lineage>
        <taxon>Eukaryota</taxon>
        <taxon>Viridiplantae</taxon>
        <taxon>Streptophyta</taxon>
        <taxon>Embryophyta</taxon>
        <taxon>Tracheophyta</taxon>
        <taxon>Spermatophyta</taxon>
        <taxon>Magnoliopsida</taxon>
        <taxon>eudicotyledons</taxon>
        <taxon>Gunneridae</taxon>
        <taxon>Pentapetalae</taxon>
        <taxon>asterids</taxon>
        <taxon>Ericales</taxon>
        <taxon>Ericaceae</taxon>
        <taxon>Ericoideae</taxon>
        <taxon>Rhodoreae</taxon>
        <taxon>Rhododendron</taxon>
    </lineage>
</organism>
<keyword evidence="2" id="KW-1185">Reference proteome</keyword>
<comment type="caution">
    <text evidence="1">The sequence shown here is derived from an EMBL/GenBank/DDBJ whole genome shotgun (WGS) entry which is preliminary data.</text>
</comment>